<evidence type="ECO:0000259" key="1">
    <source>
        <dbReference type="Pfam" id="PF01575"/>
    </source>
</evidence>
<proteinExistence type="predicted"/>
<dbReference type="Gene3D" id="3.10.129.10">
    <property type="entry name" value="Hotdog Thioesterase"/>
    <property type="match status" value="1"/>
</dbReference>
<dbReference type="SUPFAM" id="SSF54637">
    <property type="entry name" value="Thioesterase/thiol ester dehydrase-isomerase"/>
    <property type="match status" value="1"/>
</dbReference>
<dbReference type="PANTHER" id="PTHR43437:SF3">
    <property type="entry name" value="HYDROXYACYL-THIOESTER DEHYDRATASE TYPE 2, MITOCHONDRIAL"/>
    <property type="match status" value="1"/>
</dbReference>
<dbReference type="CDD" id="cd03449">
    <property type="entry name" value="R_hydratase"/>
    <property type="match status" value="1"/>
</dbReference>
<evidence type="ECO:0000313" key="3">
    <source>
        <dbReference type="Proteomes" id="UP001595799"/>
    </source>
</evidence>
<feature type="domain" description="MaoC-like" evidence="1">
    <location>
        <begin position="20"/>
        <end position="115"/>
    </location>
</feature>
<dbReference type="EMBL" id="JBHSCW010000002">
    <property type="protein sequence ID" value="MFC4350702.1"/>
    <property type="molecule type" value="Genomic_DNA"/>
</dbReference>
<sequence length="149" mass="16104">MQGSQGYCLEDLETGMVEQFSKTVTEADIVLYAGLTGDTNPLHLDQDYAETTMFKGRIAHGMLTAGFVSTVLGTRLPGPGAIYVDQSLSFKRPVRIGDTVTARVEIKSVDRESRRVVFETVCLVGGKTVLEGEATLMVASRQQQTAAAE</sequence>
<keyword evidence="3" id="KW-1185">Reference proteome</keyword>
<dbReference type="Pfam" id="PF01575">
    <property type="entry name" value="MaoC_dehydratas"/>
    <property type="match status" value="1"/>
</dbReference>
<comment type="caution">
    <text evidence="2">The sequence shown here is derived from an EMBL/GenBank/DDBJ whole genome shotgun (WGS) entry which is preliminary data.</text>
</comment>
<protein>
    <submittedName>
        <fullName evidence="2">MaoC family dehydratase</fullName>
    </submittedName>
</protein>
<organism evidence="2 3">
    <name type="scientific">Fodinicurvata halophila</name>
    <dbReference type="NCBI Taxonomy" id="1419723"/>
    <lineage>
        <taxon>Bacteria</taxon>
        <taxon>Pseudomonadati</taxon>
        <taxon>Pseudomonadota</taxon>
        <taxon>Alphaproteobacteria</taxon>
        <taxon>Rhodospirillales</taxon>
        <taxon>Rhodovibrionaceae</taxon>
        <taxon>Fodinicurvata</taxon>
    </lineage>
</organism>
<dbReference type="PANTHER" id="PTHR43437">
    <property type="entry name" value="HYDROXYACYL-THIOESTER DEHYDRATASE TYPE 2, MITOCHONDRIAL-RELATED"/>
    <property type="match status" value="1"/>
</dbReference>
<dbReference type="InterPro" id="IPR002539">
    <property type="entry name" value="MaoC-like_dom"/>
</dbReference>
<dbReference type="InterPro" id="IPR029069">
    <property type="entry name" value="HotDog_dom_sf"/>
</dbReference>
<dbReference type="RefSeq" id="WP_382421047.1">
    <property type="nucleotide sequence ID" value="NZ_JBHSCW010000002.1"/>
</dbReference>
<dbReference type="Proteomes" id="UP001595799">
    <property type="component" value="Unassembled WGS sequence"/>
</dbReference>
<dbReference type="InterPro" id="IPR050965">
    <property type="entry name" value="UPF0336/Enoyl-CoA_hydratase"/>
</dbReference>
<name>A0ABV8UHP6_9PROT</name>
<accession>A0ABV8UHP6</accession>
<gene>
    <name evidence="2" type="ORF">ACFOW6_03995</name>
</gene>
<evidence type="ECO:0000313" key="2">
    <source>
        <dbReference type="EMBL" id="MFC4350702.1"/>
    </source>
</evidence>
<reference evidence="3" key="1">
    <citation type="journal article" date="2019" name="Int. J. Syst. Evol. Microbiol.">
        <title>The Global Catalogue of Microorganisms (GCM) 10K type strain sequencing project: providing services to taxonomists for standard genome sequencing and annotation.</title>
        <authorList>
            <consortium name="The Broad Institute Genomics Platform"/>
            <consortium name="The Broad Institute Genome Sequencing Center for Infectious Disease"/>
            <person name="Wu L."/>
            <person name="Ma J."/>
        </authorList>
    </citation>
    <scope>NUCLEOTIDE SEQUENCE [LARGE SCALE GENOMIC DNA]</scope>
    <source>
        <strain evidence="3">CECT 8472</strain>
    </source>
</reference>